<evidence type="ECO:0000313" key="2">
    <source>
        <dbReference type="EMBL" id="KAL2491456.1"/>
    </source>
</evidence>
<feature type="region of interest" description="Disordered" evidence="1">
    <location>
        <begin position="1"/>
        <end position="24"/>
    </location>
</feature>
<proteinExistence type="predicted"/>
<reference evidence="3" key="1">
    <citation type="submission" date="2024-07" db="EMBL/GenBank/DDBJ databases">
        <title>Two chromosome-level genome assemblies of Korean endemic species Abeliophyllum distichum and Forsythia ovata (Oleaceae).</title>
        <authorList>
            <person name="Jang H."/>
        </authorList>
    </citation>
    <scope>NUCLEOTIDE SEQUENCE [LARGE SCALE GENOMIC DNA]</scope>
</reference>
<organism evidence="2 3">
    <name type="scientific">Abeliophyllum distichum</name>
    <dbReference type="NCBI Taxonomy" id="126358"/>
    <lineage>
        <taxon>Eukaryota</taxon>
        <taxon>Viridiplantae</taxon>
        <taxon>Streptophyta</taxon>
        <taxon>Embryophyta</taxon>
        <taxon>Tracheophyta</taxon>
        <taxon>Spermatophyta</taxon>
        <taxon>Magnoliopsida</taxon>
        <taxon>eudicotyledons</taxon>
        <taxon>Gunneridae</taxon>
        <taxon>Pentapetalae</taxon>
        <taxon>asterids</taxon>
        <taxon>lamiids</taxon>
        <taxon>Lamiales</taxon>
        <taxon>Oleaceae</taxon>
        <taxon>Forsythieae</taxon>
        <taxon>Abeliophyllum</taxon>
    </lineage>
</organism>
<protein>
    <submittedName>
        <fullName evidence="2">Uncharacterized protein</fullName>
    </submittedName>
</protein>
<keyword evidence="3" id="KW-1185">Reference proteome</keyword>
<evidence type="ECO:0000256" key="1">
    <source>
        <dbReference type="SAM" id="MobiDB-lite"/>
    </source>
</evidence>
<accession>A0ABD1RSX0</accession>
<evidence type="ECO:0000313" key="3">
    <source>
        <dbReference type="Proteomes" id="UP001604336"/>
    </source>
</evidence>
<feature type="compositionally biased region" description="Polar residues" evidence="1">
    <location>
        <begin position="1"/>
        <end position="12"/>
    </location>
</feature>
<gene>
    <name evidence="2" type="ORF">Adt_27084</name>
</gene>
<dbReference type="AlphaFoldDB" id="A0ABD1RSX0"/>
<comment type="caution">
    <text evidence="2">The sequence shown here is derived from an EMBL/GenBank/DDBJ whole genome shotgun (WGS) entry which is preliminary data.</text>
</comment>
<sequence length="122" mass="13729">MGSNLNFKNVGNDSRVEGGGGRRMPNSFSLMRQLSYILIEVREIQQTQVASNGASVEELAIAKEVFREQRGHVHRITWILKGRSLSLDLTVASNAPRRTSNQLSEDARNNDLQFAMYEAQLH</sequence>
<name>A0ABD1RSX0_9LAMI</name>
<dbReference type="EMBL" id="JBFOLK010000008">
    <property type="protein sequence ID" value="KAL2491456.1"/>
    <property type="molecule type" value="Genomic_DNA"/>
</dbReference>
<dbReference type="Proteomes" id="UP001604336">
    <property type="component" value="Unassembled WGS sequence"/>
</dbReference>